<feature type="compositionally biased region" description="Basic residues" evidence="2">
    <location>
        <begin position="293"/>
        <end position="306"/>
    </location>
</feature>
<feature type="coiled-coil region" evidence="1">
    <location>
        <begin position="370"/>
        <end position="397"/>
    </location>
</feature>
<feature type="compositionally biased region" description="Basic residues" evidence="2">
    <location>
        <begin position="415"/>
        <end position="426"/>
    </location>
</feature>
<name>A0AAD1UDR8_EUPCR</name>
<protein>
    <submittedName>
        <fullName evidence="3">Uncharacterized protein</fullName>
    </submittedName>
</protein>
<dbReference type="Proteomes" id="UP001295684">
    <property type="component" value="Unassembled WGS sequence"/>
</dbReference>
<dbReference type="EMBL" id="CAMPGE010008014">
    <property type="protein sequence ID" value="CAI2366929.1"/>
    <property type="molecule type" value="Genomic_DNA"/>
</dbReference>
<feature type="compositionally biased region" description="Basic and acidic residues" evidence="2">
    <location>
        <begin position="163"/>
        <end position="185"/>
    </location>
</feature>
<gene>
    <name evidence="3" type="ORF">ECRASSUSDP1_LOCUS8205</name>
</gene>
<evidence type="ECO:0000256" key="1">
    <source>
        <dbReference type="SAM" id="Coils"/>
    </source>
</evidence>
<organism evidence="3 4">
    <name type="scientific">Euplotes crassus</name>
    <dbReference type="NCBI Taxonomy" id="5936"/>
    <lineage>
        <taxon>Eukaryota</taxon>
        <taxon>Sar</taxon>
        <taxon>Alveolata</taxon>
        <taxon>Ciliophora</taxon>
        <taxon>Intramacronucleata</taxon>
        <taxon>Spirotrichea</taxon>
        <taxon>Hypotrichia</taxon>
        <taxon>Euplotida</taxon>
        <taxon>Euplotidae</taxon>
        <taxon>Moneuplotes</taxon>
    </lineage>
</organism>
<evidence type="ECO:0000313" key="3">
    <source>
        <dbReference type="EMBL" id="CAI2366929.1"/>
    </source>
</evidence>
<feature type="region of interest" description="Disordered" evidence="2">
    <location>
        <begin position="148"/>
        <end position="203"/>
    </location>
</feature>
<feature type="region of interest" description="Disordered" evidence="2">
    <location>
        <begin position="290"/>
        <end position="314"/>
    </location>
</feature>
<proteinExistence type="predicted"/>
<accession>A0AAD1UDR8</accession>
<dbReference type="AlphaFoldDB" id="A0AAD1UDR8"/>
<feature type="compositionally biased region" description="Basic residues" evidence="2">
    <location>
        <begin position="186"/>
        <end position="199"/>
    </location>
</feature>
<evidence type="ECO:0000256" key="2">
    <source>
        <dbReference type="SAM" id="MobiDB-lite"/>
    </source>
</evidence>
<feature type="compositionally biased region" description="Polar residues" evidence="2">
    <location>
        <begin position="238"/>
        <end position="250"/>
    </location>
</feature>
<keyword evidence="1" id="KW-0175">Coiled coil</keyword>
<feature type="region of interest" description="Disordered" evidence="2">
    <location>
        <begin position="238"/>
        <end position="268"/>
    </location>
</feature>
<feature type="region of interest" description="Disordered" evidence="2">
    <location>
        <begin position="409"/>
        <end position="429"/>
    </location>
</feature>
<reference evidence="3" key="1">
    <citation type="submission" date="2023-07" db="EMBL/GenBank/DDBJ databases">
        <authorList>
            <consortium name="AG Swart"/>
            <person name="Singh M."/>
            <person name="Singh A."/>
            <person name="Seah K."/>
            <person name="Emmerich C."/>
        </authorList>
    </citation>
    <scope>NUCLEOTIDE SEQUENCE</scope>
    <source>
        <strain evidence="3">DP1</strain>
    </source>
</reference>
<evidence type="ECO:0000313" key="4">
    <source>
        <dbReference type="Proteomes" id="UP001295684"/>
    </source>
</evidence>
<comment type="caution">
    <text evidence="3">The sequence shown here is derived from an EMBL/GenBank/DDBJ whole genome shotgun (WGS) entry which is preliminary data.</text>
</comment>
<keyword evidence="4" id="KW-1185">Reference proteome</keyword>
<sequence>MSAKERSGIGKALLKHARRHTINPESLSTNIYKLDMDLGYLDIQNVEQARTATKSKLEVKSFLKGLYSKHTHVKIDPPKNIFNASGARRNTTVITPNQKEMLKLSLSEEVIKEQDNDHESNEVVTAREENERIVEEEQNLSVNDISLNQQKKESAKKTGMTFDSRERKTKKDTLTKVEREEVKNMHERRKSKYNQRRAKPREQQPLSISYTNEYNPLQPGTTKKKVKLNHILARLTRQTASSGRKVNRVQSGDPFEIPKPHPQNITFYKPYNEPKIETKVEPKIVTKIERKQNTRKSHSKSIKKVPSKVGTKMEKSHVNHFKDMSILVKMQRRVHDINLKKGKLFKRIARAPSEDNRLAESIINNQADVITDYHSQLKAYIEKNDSLQKQVEYLKKERDTVKSLQRSFLENSSGKKAKKSGSRRRVTPNTSALKIQENSFDKVVLSDYKTPGKLSQTSYY</sequence>